<gene>
    <name evidence="1" type="ORF">Amon02_000058600</name>
</gene>
<name>A0ACB5SSA5_AMBMO</name>
<dbReference type="EMBL" id="BSXS01000213">
    <property type="protein sequence ID" value="GME71457.1"/>
    <property type="molecule type" value="Genomic_DNA"/>
</dbReference>
<proteinExistence type="predicted"/>
<accession>A0ACB5SSA5</accession>
<sequence length="128" mass="14549">MKLPYTKIFGSITIGLTRKILIVSSMFQNSCIHYGEAPKLPLQKLDVTSGPSQHDASGGLNMRCLYGPYLVLEYLKDMRPPRGEKEHGEVEKELAKLEMIGVYTSLNRSDLYITFCLIQRPKKHIFCV</sequence>
<evidence type="ECO:0000313" key="1">
    <source>
        <dbReference type="EMBL" id="GME71457.1"/>
    </source>
</evidence>
<evidence type="ECO:0000313" key="2">
    <source>
        <dbReference type="Proteomes" id="UP001165064"/>
    </source>
</evidence>
<reference evidence="1" key="1">
    <citation type="submission" date="2023-04" db="EMBL/GenBank/DDBJ databases">
        <title>Ambrosiozyma monospora NBRC 10751.</title>
        <authorList>
            <person name="Ichikawa N."/>
            <person name="Sato H."/>
            <person name="Tonouchi N."/>
        </authorList>
    </citation>
    <scope>NUCLEOTIDE SEQUENCE</scope>
    <source>
        <strain evidence="1">NBRC 10751</strain>
    </source>
</reference>
<organism evidence="1 2">
    <name type="scientific">Ambrosiozyma monospora</name>
    <name type="common">Yeast</name>
    <name type="synonym">Endomycopsis monosporus</name>
    <dbReference type="NCBI Taxonomy" id="43982"/>
    <lineage>
        <taxon>Eukaryota</taxon>
        <taxon>Fungi</taxon>
        <taxon>Dikarya</taxon>
        <taxon>Ascomycota</taxon>
        <taxon>Saccharomycotina</taxon>
        <taxon>Pichiomycetes</taxon>
        <taxon>Pichiales</taxon>
        <taxon>Pichiaceae</taxon>
        <taxon>Ambrosiozyma</taxon>
    </lineage>
</organism>
<dbReference type="Proteomes" id="UP001165064">
    <property type="component" value="Unassembled WGS sequence"/>
</dbReference>
<comment type="caution">
    <text evidence="1">The sequence shown here is derived from an EMBL/GenBank/DDBJ whole genome shotgun (WGS) entry which is preliminary data.</text>
</comment>
<protein>
    <submittedName>
        <fullName evidence="1">Unnamed protein product</fullName>
    </submittedName>
</protein>
<keyword evidence="2" id="KW-1185">Reference proteome</keyword>